<evidence type="ECO:0000313" key="1">
    <source>
        <dbReference type="EMBL" id="KAK1754936.1"/>
    </source>
</evidence>
<comment type="caution">
    <text evidence="1">The sequence shown here is derived from an EMBL/GenBank/DDBJ whole genome shotgun (WGS) entry which is preliminary data.</text>
</comment>
<accession>A0AAJ0BB03</accession>
<name>A0AAJ0BB03_9PEZI</name>
<keyword evidence="2" id="KW-1185">Reference proteome</keyword>
<gene>
    <name evidence="1" type="ORF">QBC47DRAFT_382218</name>
</gene>
<evidence type="ECO:0000313" key="2">
    <source>
        <dbReference type="Proteomes" id="UP001239445"/>
    </source>
</evidence>
<proteinExistence type="predicted"/>
<protein>
    <submittedName>
        <fullName evidence="1">Uncharacterized protein</fullName>
    </submittedName>
</protein>
<dbReference type="EMBL" id="MU839834">
    <property type="protein sequence ID" value="KAK1754936.1"/>
    <property type="molecule type" value="Genomic_DNA"/>
</dbReference>
<dbReference type="AlphaFoldDB" id="A0AAJ0BB03"/>
<reference evidence="1" key="1">
    <citation type="submission" date="2023-06" db="EMBL/GenBank/DDBJ databases">
        <title>Genome-scale phylogeny and comparative genomics of the fungal order Sordariales.</title>
        <authorList>
            <consortium name="Lawrence Berkeley National Laboratory"/>
            <person name="Hensen N."/>
            <person name="Bonometti L."/>
            <person name="Westerberg I."/>
            <person name="Brannstrom I.O."/>
            <person name="Guillou S."/>
            <person name="Cros-Aarteil S."/>
            <person name="Calhoun S."/>
            <person name="Haridas S."/>
            <person name="Kuo A."/>
            <person name="Mondo S."/>
            <person name="Pangilinan J."/>
            <person name="Riley R."/>
            <person name="Labutti K."/>
            <person name="Andreopoulos B."/>
            <person name="Lipzen A."/>
            <person name="Chen C."/>
            <person name="Yanf M."/>
            <person name="Daum C."/>
            <person name="Ng V."/>
            <person name="Clum A."/>
            <person name="Steindorff A."/>
            <person name="Ohm R."/>
            <person name="Martin F."/>
            <person name="Silar P."/>
            <person name="Natvig D."/>
            <person name="Lalanne C."/>
            <person name="Gautier V."/>
            <person name="Ament-Velasquez S.L."/>
            <person name="Kruys A."/>
            <person name="Hutchinson M.I."/>
            <person name="Powell A.J."/>
            <person name="Barry K."/>
            <person name="Miller A.N."/>
            <person name="Grigoriev I.V."/>
            <person name="Debuchy R."/>
            <person name="Gladieux P."/>
            <person name="Thoren M.H."/>
            <person name="Johannesson H."/>
        </authorList>
    </citation>
    <scope>NUCLEOTIDE SEQUENCE</scope>
    <source>
        <strain evidence="1">PSN4</strain>
    </source>
</reference>
<dbReference type="Proteomes" id="UP001239445">
    <property type="component" value="Unassembled WGS sequence"/>
</dbReference>
<organism evidence="1 2">
    <name type="scientific">Echria macrotheca</name>
    <dbReference type="NCBI Taxonomy" id="438768"/>
    <lineage>
        <taxon>Eukaryota</taxon>
        <taxon>Fungi</taxon>
        <taxon>Dikarya</taxon>
        <taxon>Ascomycota</taxon>
        <taxon>Pezizomycotina</taxon>
        <taxon>Sordariomycetes</taxon>
        <taxon>Sordariomycetidae</taxon>
        <taxon>Sordariales</taxon>
        <taxon>Schizotheciaceae</taxon>
        <taxon>Echria</taxon>
    </lineage>
</organism>
<sequence length="555" mass="59091">MRMPIRFSLLTRPRPRPAASRFLVGVNHFHFVAQRHNKSTTTTTNTSTVTRRRRTTECVTVAVDPATTSKVYLTLFIFSLIYRSCWLKKMFFSDDELRTLMQDQVLDSIRHSFKISGRPSNAAAVVLASRSLASWLQDATFLSQLVRPLVPASSAAACADDDGAGEASRGISLLGAAVDAIPIPSSYVSGGFKRYTAAEGLSVLHGEVDDILPGIWEMDLSESPSSSSSPALEFHVPGVGGGEEQKAGLEVTLPLANTLFDNGREWTLLASRWVHSSSSSGMSLVEMVERSGGAKIMLRGTETTRSHIRVPLVPITKPRRVVAGLGNILRQVEVDGRPVPASKELEEVIPKLLAARTDTAAVGPIGVWAVIYPESVARDGGLPSALEVGASKDKGAEWRVAREVEHVMGGLLGRGCHMRRILSGGGGWGLKQGLLSLDPQTKYATADQDDIESFIRSFHGEDGDGTAVITPGSFVQFMVEPVGVAPTETQDDGKSPSVILGTQGLGSIFTPGGIRVHKGVFGGLSAHGMYLASEGTGKPGITTKIDASGSFVCSG</sequence>